<dbReference type="InterPro" id="IPR005025">
    <property type="entry name" value="FMN_Rdtase-like_dom"/>
</dbReference>
<feature type="domain" description="NADPH-dependent FMN reductase-like" evidence="1">
    <location>
        <begin position="23"/>
        <end position="158"/>
    </location>
</feature>
<dbReference type="GO" id="GO:0016491">
    <property type="term" value="F:oxidoreductase activity"/>
    <property type="evidence" value="ECO:0007669"/>
    <property type="project" value="InterPro"/>
</dbReference>
<dbReference type="Proteomes" id="UP000253727">
    <property type="component" value="Unassembled WGS sequence"/>
</dbReference>
<dbReference type="Gene3D" id="3.40.50.360">
    <property type="match status" value="1"/>
</dbReference>
<sequence length="257" mass="28113">MLDDTQERLCAENSTDFSDLKALTINCTLKPSPQGSHTDKLLGIPETILTRSNIALEQVRLADHTIPAGVYPDMTEHGFDHDDWPAIWDKVAAADILIIGTPIWLGEKSSLCQKLVERLYGHSGQTNDKGQYTFYGKVGGCIVTGNEDGIKHVGMGVLYSLQHVGYTIPPQADAGWIGEAGPGPSYGDALEDGPDGEKRGYVGFDNDFTRRNATFMTWNLMHMARMLKDAGGIPAHGNSVDLWKEGCSFDAPNPEYR</sequence>
<name>A0A369Q4R6_9SPHN</name>
<dbReference type="RefSeq" id="WP_115366033.1">
    <property type="nucleotide sequence ID" value="NZ_QBKA01000002.1"/>
</dbReference>
<evidence type="ECO:0000259" key="1">
    <source>
        <dbReference type="Pfam" id="PF03358"/>
    </source>
</evidence>
<dbReference type="Pfam" id="PF03358">
    <property type="entry name" value="FMN_red"/>
    <property type="match status" value="1"/>
</dbReference>
<accession>A0A369Q4R6</accession>
<evidence type="ECO:0000313" key="3">
    <source>
        <dbReference type="Proteomes" id="UP000253727"/>
    </source>
</evidence>
<dbReference type="OrthoDB" id="8853249at2"/>
<evidence type="ECO:0000313" key="2">
    <source>
        <dbReference type="EMBL" id="RDC59724.1"/>
    </source>
</evidence>
<keyword evidence="3" id="KW-1185">Reference proteome</keyword>
<proteinExistence type="predicted"/>
<dbReference type="SUPFAM" id="SSF52218">
    <property type="entry name" value="Flavoproteins"/>
    <property type="match status" value="1"/>
</dbReference>
<comment type="caution">
    <text evidence="2">The sequence shown here is derived from an EMBL/GenBank/DDBJ whole genome shotgun (WGS) entry which is preliminary data.</text>
</comment>
<dbReference type="EMBL" id="QBKA01000002">
    <property type="protein sequence ID" value="RDC59724.1"/>
    <property type="molecule type" value="Genomic_DNA"/>
</dbReference>
<protein>
    <submittedName>
        <fullName evidence="2">Divalent metal cation transporter MntH</fullName>
    </submittedName>
</protein>
<organism evidence="2 3">
    <name type="scientific">Alteripontixanthobacter maritimus</name>
    <dbReference type="NCBI Taxonomy" id="2161824"/>
    <lineage>
        <taxon>Bacteria</taxon>
        <taxon>Pseudomonadati</taxon>
        <taxon>Pseudomonadota</taxon>
        <taxon>Alphaproteobacteria</taxon>
        <taxon>Sphingomonadales</taxon>
        <taxon>Erythrobacteraceae</taxon>
        <taxon>Alteripontixanthobacter</taxon>
    </lineage>
</organism>
<dbReference type="AlphaFoldDB" id="A0A369Q4R6"/>
<dbReference type="InterPro" id="IPR029039">
    <property type="entry name" value="Flavoprotein-like_sf"/>
</dbReference>
<gene>
    <name evidence="2" type="ORF">HME9302_00918</name>
</gene>
<reference evidence="2 3" key="1">
    <citation type="submission" date="2018-04" db="EMBL/GenBank/DDBJ databases">
        <title>Altererythrobacter sp. HME9302 genome sequencing and assembly.</title>
        <authorList>
            <person name="Kang H."/>
            <person name="Kim H."/>
            <person name="Joh K."/>
        </authorList>
    </citation>
    <scope>NUCLEOTIDE SEQUENCE [LARGE SCALE GENOMIC DNA]</scope>
    <source>
        <strain evidence="2 3">HME9302</strain>
    </source>
</reference>